<dbReference type="EMBL" id="VVIM01000001">
    <property type="protein sequence ID" value="KAB0803616.1"/>
    <property type="molecule type" value="Genomic_DNA"/>
</dbReference>
<evidence type="ECO:0000256" key="1">
    <source>
        <dbReference type="SAM" id="MobiDB-lite"/>
    </source>
</evidence>
<keyword evidence="4" id="KW-1185">Reference proteome</keyword>
<dbReference type="PANTHER" id="PTHR21505:SF12">
    <property type="entry name" value="MADF DOMAIN-CONTAINING PROTEIN-RELATED"/>
    <property type="match status" value="1"/>
</dbReference>
<dbReference type="FunCoup" id="A0A5N4B229">
    <property type="interactions" value="7"/>
</dbReference>
<proteinExistence type="predicted"/>
<feature type="compositionally biased region" description="Polar residues" evidence="1">
    <location>
        <begin position="164"/>
        <end position="177"/>
    </location>
</feature>
<dbReference type="SMART" id="SM00595">
    <property type="entry name" value="MADF"/>
    <property type="match status" value="1"/>
</dbReference>
<reference evidence="3 4" key="1">
    <citation type="journal article" date="2018" name="Elife">
        <title>Firefly genomes illuminate parallel origins of bioluminescence in beetles.</title>
        <authorList>
            <person name="Fallon T.R."/>
            <person name="Lower S.E."/>
            <person name="Chang C.H."/>
            <person name="Bessho-Uehara M."/>
            <person name="Martin G.J."/>
            <person name="Bewick A.J."/>
            <person name="Behringer M."/>
            <person name="Debat H.J."/>
            <person name="Wong I."/>
            <person name="Day J.C."/>
            <person name="Suvorov A."/>
            <person name="Silva C.J."/>
            <person name="Stanger-Hall K.F."/>
            <person name="Hall D.W."/>
            <person name="Schmitz R.J."/>
            <person name="Nelson D.R."/>
            <person name="Lewis S.M."/>
            <person name="Shigenobu S."/>
            <person name="Bybee S.M."/>
            <person name="Larracuente A.M."/>
            <person name="Oba Y."/>
            <person name="Weng J.K."/>
        </authorList>
    </citation>
    <scope>NUCLEOTIDE SEQUENCE [LARGE SCALE GENOMIC DNA]</scope>
    <source>
        <strain evidence="3">1611_PpyrPB1</strain>
        <tissue evidence="3">Whole body</tissue>
    </source>
</reference>
<dbReference type="Proteomes" id="UP000327044">
    <property type="component" value="Unassembled WGS sequence"/>
</dbReference>
<organism evidence="3 4">
    <name type="scientific">Photinus pyralis</name>
    <name type="common">Common eastern firefly</name>
    <name type="synonym">Lampyris pyralis</name>
    <dbReference type="NCBI Taxonomy" id="7054"/>
    <lineage>
        <taxon>Eukaryota</taxon>
        <taxon>Metazoa</taxon>
        <taxon>Ecdysozoa</taxon>
        <taxon>Arthropoda</taxon>
        <taxon>Hexapoda</taxon>
        <taxon>Insecta</taxon>
        <taxon>Pterygota</taxon>
        <taxon>Neoptera</taxon>
        <taxon>Endopterygota</taxon>
        <taxon>Coleoptera</taxon>
        <taxon>Polyphaga</taxon>
        <taxon>Elateriformia</taxon>
        <taxon>Elateroidea</taxon>
        <taxon>Lampyridae</taxon>
        <taxon>Lampyrinae</taxon>
        <taxon>Photinus</taxon>
    </lineage>
</organism>
<protein>
    <recommendedName>
        <fullName evidence="2">MADF domain-containing protein</fullName>
    </recommendedName>
</protein>
<gene>
    <name evidence="3" type="ORF">PPYR_00586</name>
</gene>
<name>A0A5N4B229_PHOPY</name>
<feature type="domain" description="MADF" evidence="2">
    <location>
        <begin position="9"/>
        <end position="108"/>
    </location>
</feature>
<dbReference type="OrthoDB" id="6751518at2759"/>
<dbReference type="AlphaFoldDB" id="A0A5N4B229"/>
<dbReference type="PANTHER" id="PTHR21505">
    <property type="entry name" value="MADF DOMAIN-CONTAINING PROTEIN-RELATED"/>
    <property type="match status" value="1"/>
</dbReference>
<sequence>MWNQDHTKTLIQLYEQHECLYLISSVHYKNKTKRRMALEEITTNFNNLCNTDVTWDVIQKKINGLRTTYTSELNKLKKSEHSGAGLDDVYVSTWWCFELLNFLHHRQAPHNATKNVSSINHAAQGQAVEVYQGEVDSEKDELIYEGTIDDMGNFNVGTPHDDLNSQSPITVTPISQKSTKKRKRESATGDIQYELLKASTSALTNISGAVSKSENDPTKNFCKNIESEIRMITDRNILREVKRQIMMLIYDAQEKEN</sequence>
<comment type="caution">
    <text evidence="3">The sequence shown here is derived from an EMBL/GenBank/DDBJ whole genome shotgun (WGS) entry which is preliminary data.</text>
</comment>
<feature type="region of interest" description="Disordered" evidence="1">
    <location>
        <begin position="155"/>
        <end position="187"/>
    </location>
</feature>
<dbReference type="InterPro" id="IPR006578">
    <property type="entry name" value="MADF-dom"/>
</dbReference>
<dbReference type="PROSITE" id="PS51029">
    <property type="entry name" value="MADF"/>
    <property type="match status" value="1"/>
</dbReference>
<evidence type="ECO:0000313" key="3">
    <source>
        <dbReference type="EMBL" id="KAB0803616.1"/>
    </source>
</evidence>
<dbReference type="Pfam" id="PF10545">
    <property type="entry name" value="MADF_DNA_bdg"/>
    <property type="match status" value="1"/>
</dbReference>
<evidence type="ECO:0000259" key="2">
    <source>
        <dbReference type="PROSITE" id="PS51029"/>
    </source>
</evidence>
<evidence type="ECO:0000313" key="4">
    <source>
        <dbReference type="Proteomes" id="UP000327044"/>
    </source>
</evidence>
<dbReference type="InParanoid" id="A0A5N4B229"/>
<accession>A0A5N4B229</accession>